<evidence type="ECO:0000256" key="4">
    <source>
        <dbReference type="ARBA" id="ARBA00023263"/>
    </source>
</evidence>
<sequence>MKQLLTTTALSILCFGAWQGISATCIPQRGFTSVDIPMNVGRVVVRPSHAVGEVIHKANFIITPNGSTAVCDAYGGTINAVLSKNPKLSAVGNSVYDTNIPGIGIRLYREALDASYFSGYYPYVRNTEPFTTYNLADGYFVVEIIKTATTTGSGSFTPGRYSSYGYPNTTEPALTSTVYGNAITIASSSCEIQGNTNRFITLAPVSKSDFKGIGSTQGEQAFNMTILCNGGANPTDYMEKNIISLSYDFTPEANTQNAIKNIAANGSKAQGVSTQLVWDGPNKQVINNKDKFHLGTVNSNQTIEYQIPMTARYYQSGATVTPGKVTGLATMTIQYD</sequence>
<dbReference type="PANTHER" id="PTHR33420">
    <property type="entry name" value="FIMBRIAL SUBUNIT ELFA-RELATED"/>
    <property type="match status" value="1"/>
</dbReference>
<keyword evidence="3" id="KW-0732">Signal</keyword>
<dbReference type="InterPro" id="IPR008966">
    <property type="entry name" value="Adhesion_dom_sf"/>
</dbReference>
<protein>
    <submittedName>
        <fullName evidence="7">Fimbrial protein</fullName>
    </submittedName>
</protein>
<reference evidence="7" key="1">
    <citation type="submission" date="2023-08" db="EMBL/GenBank/DDBJ databases">
        <title>Emergence of clinically-relevant ST2 carbapenem-resistant Acinetobacter baumannii strains in hospital sewages in Zhejiang, East of China.</title>
        <authorList>
            <person name="Kaichao C."/>
            <person name="Zhang R."/>
        </authorList>
    </citation>
    <scope>NUCLEOTIDE SEQUENCE</scope>
    <source>
        <strain evidence="7">M-RB-37</strain>
    </source>
</reference>
<dbReference type="GO" id="GO:0009289">
    <property type="term" value="C:pilus"/>
    <property type="evidence" value="ECO:0007669"/>
    <property type="project" value="UniProtKB-SubCell"/>
</dbReference>
<dbReference type="RefSeq" id="WP_308974923.1">
    <property type="nucleotide sequence ID" value="NZ_JAVIDL010000008.1"/>
</dbReference>
<dbReference type="Gene3D" id="2.60.40.3310">
    <property type="match status" value="1"/>
</dbReference>
<evidence type="ECO:0000256" key="2">
    <source>
        <dbReference type="ARBA" id="ARBA00006671"/>
    </source>
</evidence>
<dbReference type="InterPro" id="IPR000259">
    <property type="entry name" value="Adhesion_dom_fimbrial"/>
</dbReference>
<organism evidence="7 8">
    <name type="scientific">Acinetobacter rudis</name>
    <dbReference type="NCBI Taxonomy" id="632955"/>
    <lineage>
        <taxon>Bacteria</taxon>
        <taxon>Pseudomonadati</taxon>
        <taxon>Pseudomonadota</taxon>
        <taxon>Gammaproteobacteria</taxon>
        <taxon>Moraxellales</taxon>
        <taxon>Moraxellaceae</taxon>
        <taxon>Acinetobacter</taxon>
    </lineage>
</organism>
<evidence type="ECO:0000256" key="3">
    <source>
        <dbReference type="ARBA" id="ARBA00022729"/>
    </source>
</evidence>
<accession>A0AAW8JC70</accession>
<evidence type="ECO:0000259" key="5">
    <source>
        <dbReference type="Pfam" id="PF00419"/>
    </source>
</evidence>
<evidence type="ECO:0000256" key="1">
    <source>
        <dbReference type="ARBA" id="ARBA00004561"/>
    </source>
</evidence>
<dbReference type="Pfam" id="PF22003">
    <property type="entry name" value="MrkDrd"/>
    <property type="match status" value="1"/>
</dbReference>
<name>A0AAW8JC70_9GAMM</name>
<dbReference type="InterPro" id="IPR050263">
    <property type="entry name" value="Bact_Fimbrial_Adh_Pro"/>
</dbReference>
<comment type="caution">
    <text evidence="7">The sequence shown here is derived from an EMBL/GenBank/DDBJ whole genome shotgun (WGS) entry which is preliminary data.</text>
</comment>
<dbReference type="SUPFAM" id="SSF49401">
    <property type="entry name" value="Bacterial adhesins"/>
    <property type="match status" value="1"/>
</dbReference>
<comment type="subcellular location">
    <subcellularLocation>
        <location evidence="1">Fimbrium</location>
    </subcellularLocation>
</comment>
<dbReference type="InterPro" id="IPR054160">
    <property type="entry name" value="MrkD_recept-bd"/>
</dbReference>
<dbReference type="Proteomes" id="UP001243844">
    <property type="component" value="Unassembled WGS sequence"/>
</dbReference>
<evidence type="ECO:0000313" key="8">
    <source>
        <dbReference type="Proteomes" id="UP001243844"/>
    </source>
</evidence>
<comment type="similarity">
    <text evidence="2">Belongs to the fimbrial protein family.</text>
</comment>
<keyword evidence="4" id="KW-0281">Fimbrium</keyword>
<dbReference type="InterPro" id="IPR036937">
    <property type="entry name" value="Adhesion_dom_fimbrial_sf"/>
</dbReference>
<feature type="domain" description="MrkD-like receptor binding" evidence="6">
    <location>
        <begin position="36"/>
        <end position="181"/>
    </location>
</feature>
<dbReference type="AlphaFoldDB" id="A0AAW8JC70"/>
<dbReference type="PANTHER" id="PTHR33420:SF3">
    <property type="entry name" value="FIMBRIAL SUBUNIT ELFA"/>
    <property type="match status" value="1"/>
</dbReference>
<dbReference type="Pfam" id="PF00419">
    <property type="entry name" value="Fimbrial"/>
    <property type="match status" value="1"/>
</dbReference>
<gene>
    <name evidence="7" type="ORF">RFH47_06070</name>
</gene>
<proteinExistence type="inferred from homology"/>
<feature type="domain" description="Fimbrial-type adhesion" evidence="5">
    <location>
        <begin position="184"/>
        <end position="336"/>
    </location>
</feature>
<dbReference type="EMBL" id="JAVIDL010000008">
    <property type="protein sequence ID" value="MDQ8935289.1"/>
    <property type="molecule type" value="Genomic_DNA"/>
</dbReference>
<evidence type="ECO:0000313" key="7">
    <source>
        <dbReference type="EMBL" id="MDQ8935289.1"/>
    </source>
</evidence>
<dbReference type="GO" id="GO:0043709">
    <property type="term" value="P:cell adhesion involved in single-species biofilm formation"/>
    <property type="evidence" value="ECO:0007669"/>
    <property type="project" value="TreeGrafter"/>
</dbReference>
<evidence type="ECO:0000259" key="6">
    <source>
        <dbReference type="Pfam" id="PF22003"/>
    </source>
</evidence>
<dbReference type="Gene3D" id="2.60.40.1090">
    <property type="entry name" value="Fimbrial-type adhesion domain"/>
    <property type="match status" value="1"/>
</dbReference>